<evidence type="ECO:0000313" key="4">
    <source>
        <dbReference type="EMBL" id="MBB5109866.1"/>
    </source>
</evidence>
<feature type="transmembrane region" description="Helical" evidence="2">
    <location>
        <begin position="147"/>
        <end position="166"/>
    </location>
</feature>
<proteinExistence type="predicted"/>
<feature type="domain" description="DUF6545" evidence="3">
    <location>
        <begin position="248"/>
        <end position="378"/>
    </location>
</feature>
<feature type="transmembrane region" description="Helical" evidence="2">
    <location>
        <begin position="223"/>
        <end position="243"/>
    </location>
</feature>
<dbReference type="AlphaFoldDB" id="A0A7W8B547"/>
<gene>
    <name evidence="4" type="ORF">FHS40_008996</name>
</gene>
<feature type="transmembrane region" description="Helical" evidence="2">
    <location>
        <begin position="70"/>
        <end position="93"/>
    </location>
</feature>
<dbReference type="NCBIfam" id="NF042915">
    <property type="entry name" value="MAB_1171c_fam"/>
    <property type="match status" value="1"/>
</dbReference>
<dbReference type="EMBL" id="JACHJD010000043">
    <property type="protein sequence ID" value="MBB5109866.1"/>
    <property type="molecule type" value="Genomic_DNA"/>
</dbReference>
<dbReference type="Proteomes" id="UP000549009">
    <property type="component" value="Unassembled WGS sequence"/>
</dbReference>
<feature type="transmembrane region" description="Helical" evidence="2">
    <location>
        <begin position="178"/>
        <end position="203"/>
    </location>
</feature>
<evidence type="ECO:0000256" key="2">
    <source>
        <dbReference type="SAM" id="Phobius"/>
    </source>
</evidence>
<reference evidence="4 5" key="1">
    <citation type="submission" date="2020-08" db="EMBL/GenBank/DDBJ databases">
        <title>Genomic Encyclopedia of Type Strains, Phase III (KMG-III): the genomes of soil and plant-associated and newly described type strains.</title>
        <authorList>
            <person name="Whitman W."/>
        </authorList>
    </citation>
    <scope>NUCLEOTIDE SEQUENCE [LARGE SCALE GENOMIC DNA]</scope>
    <source>
        <strain evidence="4 5">CECT 3146</strain>
    </source>
</reference>
<dbReference type="InterPro" id="IPR046675">
    <property type="entry name" value="DUF6545"/>
</dbReference>
<feature type="region of interest" description="Disordered" evidence="1">
    <location>
        <begin position="341"/>
        <end position="361"/>
    </location>
</feature>
<feature type="transmembrane region" description="Helical" evidence="2">
    <location>
        <begin position="6"/>
        <end position="25"/>
    </location>
</feature>
<keyword evidence="5" id="KW-1185">Reference proteome</keyword>
<keyword evidence="2" id="KW-0472">Membrane</keyword>
<feature type="transmembrane region" description="Helical" evidence="2">
    <location>
        <begin position="105"/>
        <end position="127"/>
    </location>
</feature>
<comment type="caution">
    <text evidence="4">The sequence shown here is derived from an EMBL/GenBank/DDBJ whole genome shotgun (WGS) entry which is preliminary data.</text>
</comment>
<keyword evidence="2" id="KW-1133">Transmembrane helix</keyword>
<sequence>MNTTGYFAAAIAPTLALAIKLPALIRNWHSILLRCVCTLMALAAAVFICAAPPIIRVINTTTGVPNSSALLVYCLMTAFSASCLVLLVHWRGGPPARVRRSSRRWIVAYTAVVLALCTLFILGDAPVERPRDFDTYYASEPFIREMIVLYLLAHAAAAVAMAVLCCRWMRHLPAWHRAGLLCQVGTAAGLLSYDVAKLIAVFARWTGYDRDYLSTYLAPPLASMSSVISSVGYILPIAGPHLSSARCHRRQYRSLTPLWREVTANTQGKKHTRPPRWALPSTRLTELETAIADRLLELSPFGDPEVRTAAMQKALEGGSTPQEAEAAAAAAAIAAAVVAEQAHQPHQHDAPRTLLGTGPVHRPLPAAHLDLVRIAEALTGSPVVGEARRRARAEAARQGVT</sequence>
<evidence type="ECO:0000259" key="3">
    <source>
        <dbReference type="Pfam" id="PF20182"/>
    </source>
</evidence>
<dbReference type="InterPro" id="IPR050039">
    <property type="entry name" value="MAB_1171c-like"/>
</dbReference>
<evidence type="ECO:0000256" key="1">
    <source>
        <dbReference type="SAM" id="MobiDB-lite"/>
    </source>
</evidence>
<accession>A0A7W8B547</accession>
<keyword evidence="2" id="KW-0812">Transmembrane</keyword>
<dbReference type="Pfam" id="PF20182">
    <property type="entry name" value="DUF6545"/>
    <property type="match status" value="1"/>
</dbReference>
<evidence type="ECO:0000313" key="5">
    <source>
        <dbReference type="Proteomes" id="UP000549009"/>
    </source>
</evidence>
<organism evidence="4 5">
    <name type="scientific">Streptomyces spectabilis</name>
    <dbReference type="NCBI Taxonomy" id="68270"/>
    <lineage>
        <taxon>Bacteria</taxon>
        <taxon>Bacillati</taxon>
        <taxon>Actinomycetota</taxon>
        <taxon>Actinomycetes</taxon>
        <taxon>Kitasatosporales</taxon>
        <taxon>Streptomycetaceae</taxon>
        <taxon>Streptomyces</taxon>
    </lineage>
</organism>
<dbReference type="RefSeq" id="WP_184926914.1">
    <property type="nucleotide sequence ID" value="NZ_BMSQ01000047.1"/>
</dbReference>
<feature type="transmembrane region" description="Helical" evidence="2">
    <location>
        <begin position="32"/>
        <end position="58"/>
    </location>
</feature>
<name>A0A7W8B547_STRST</name>
<protein>
    <recommendedName>
        <fullName evidence="3">DUF6545 domain-containing protein</fullName>
    </recommendedName>
</protein>